<accession>A0AAX3BDH9</accession>
<keyword evidence="5" id="KW-1185">Reference proteome</keyword>
<evidence type="ECO:0000259" key="3">
    <source>
        <dbReference type="Pfam" id="PF05683"/>
    </source>
</evidence>
<dbReference type="Pfam" id="PF05683">
    <property type="entry name" value="Fumerase_C"/>
    <property type="match status" value="1"/>
</dbReference>
<dbReference type="InterPro" id="IPR036660">
    <property type="entry name" value="Fe-S_hydroAse_TtdB_cat_sf"/>
</dbReference>
<dbReference type="EMBL" id="CP073355">
    <property type="protein sequence ID" value="URA10379.1"/>
    <property type="molecule type" value="Genomic_DNA"/>
</dbReference>
<dbReference type="NCBIfam" id="TIGR00723">
    <property type="entry name" value="ttdB_fumA_fumB"/>
    <property type="match status" value="1"/>
</dbReference>
<sequence length="184" mass="19869">MAISLSFPVEKLPALSCGDVVRIQGTVYTARDQAHKRLVEALKRGEELPFSLKGQLIYYCGPTPPREDGLFGSAGPTTSARMDPFTPRLIEAGVVATMGKGPRSEAVREACAKYGAVYLLTFGGAGAFLARSIRSQRLVAYPDLGAEAIYELVVEDFPAIVGIDARGRVLSEGEWFELQKEKSA</sequence>
<reference evidence="4" key="2">
    <citation type="submission" date="2022-06" db="EMBL/GenBank/DDBJ databases">
        <title>Thermospira aquatica gen. nov., sp. nov.</title>
        <authorList>
            <person name="Ben Ali Gam Z."/>
            <person name="Labat M."/>
        </authorList>
    </citation>
    <scope>NUCLEOTIDE SEQUENCE</scope>
    <source>
        <strain evidence="4">F1F22</strain>
    </source>
</reference>
<keyword evidence="2" id="KW-0456">Lyase</keyword>
<dbReference type="PANTHER" id="PTHR43351">
    <property type="entry name" value="L(+)-TARTRATE DEHYDRATASE SUBUNIT BETA"/>
    <property type="match status" value="1"/>
</dbReference>
<evidence type="ECO:0000256" key="2">
    <source>
        <dbReference type="ARBA" id="ARBA00023239"/>
    </source>
</evidence>
<gene>
    <name evidence="4" type="ORF">KDW03_00820</name>
</gene>
<dbReference type="RefSeq" id="WP_271435510.1">
    <property type="nucleotide sequence ID" value="NZ_CP073355.1"/>
</dbReference>
<comment type="similarity">
    <text evidence="1">Belongs to the class-I fumarase family.</text>
</comment>
<dbReference type="GO" id="GO:0016836">
    <property type="term" value="F:hydro-lyase activity"/>
    <property type="evidence" value="ECO:0007669"/>
    <property type="project" value="InterPro"/>
</dbReference>
<evidence type="ECO:0000313" key="5">
    <source>
        <dbReference type="Proteomes" id="UP001056539"/>
    </source>
</evidence>
<evidence type="ECO:0000256" key="1">
    <source>
        <dbReference type="ARBA" id="ARBA00008876"/>
    </source>
</evidence>
<feature type="domain" description="Fe-S hydro-lyase tartrate dehydratase beta-type catalytic" evidence="3">
    <location>
        <begin position="10"/>
        <end position="168"/>
    </location>
</feature>
<dbReference type="InterPro" id="IPR004647">
    <property type="entry name" value="Fe-S_hydro-lyase_TtdB-typ_cat"/>
</dbReference>
<reference evidence="4" key="1">
    <citation type="submission" date="2021-04" db="EMBL/GenBank/DDBJ databases">
        <authorList>
            <person name="Postec A."/>
        </authorList>
    </citation>
    <scope>NUCLEOTIDE SEQUENCE</scope>
    <source>
        <strain evidence="4">F1F22</strain>
    </source>
</reference>
<protein>
    <submittedName>
        <fullName evidence="4">Fumarate hydratase C-terminal domain-containing protein</fullName>
    </submittedName>
</protein>
<dbReference type="KEGG" id="taqu:KDW03_00820"/>
<organism evidence="4 5">
    <name type="scientific">Thermospira aquatica</name>
    <dbReference type="NCBI Taxonomy" id="2828656"/>
    <lineage>
        <taxon>Bacteria</taxon>
        <taxon>Pseudomonadati</taxon>
        <taxon>Spirochaetota</taxon>
        <taxon>Spirochaetia</taxon>
        <taxon>Brevinematales</taxon>
        <taxon>Thermospiraceae</taxon>
        <taxon>Thermospira</taxon>
    </lineage>
</organism>
<name>A0AAX3BDH9_9SPIR</name>
<evidence type="ECO:0000313" key="4">
    <source>
        <dbReference type="EMBL" id="URA10379.1"/>
    </source>
</evidence>
<proteinExistence type="inferred from homology"/>
<dbReference type="PANTHER" id="PTHR43351:SF2">
    <property type="entry name" value="L(+)-TARTRATE DEHYDRATASE SUBUNIT BETA-RELATED"/>
    <property type="match status" value="1"/>
</dbReference>
<dbReference type="SUPFAM" id="SSF117457">
    <property type="entry name" value="FumA C-terminal domain-like"/>
    <property type="match status" value="1"/>
</dbReference>
<dbReference type="AlphaFoldDB" id="A0AAX3BDH9"/>
<dbReference type="Gene3D" id="3.20.130.10">
    <property type="entry name" value="Fe-S hydro-lyase, tartrate dehydratase beta-type, catalytic domain"/>
    <property type="match status" value="1"/>
</dbReference>
<dbReference type="Proteomes" id="UP001056539">
    <property type="component" value="Chromosome"/>
</dbReference>